<dbReference type="InterPro" id="IPR006179">
    <property type="entry name" value="5_nucleotidase/apyrase"/>
</dbReference>
<feature type="chain" id="PRO_5045002011" evidence="2">
    <location>
        <begin position="32"/>
        <end position="599"/>
    </location>
</feature>
<evidence type="ECO:0000256" key="2">
    <source>
        <dbReference type="RuleBase" id="RU362119"/>
    </source>
</evidence>
<dbReference type="InterPro" id="IPR006311">
    <property type="entry name" value="TAT_signal"/>
</dbReference>
<evidence type="ECO:0000313" key="6">
    <source>
        <dbReference type="Proteomes" id="UP001589693"/>
    </source>
</evidence>
<feature type="signal peptide" evidence="2">
    <location>
        <begin position="1"/>
        <end position="31"/>
    </location>
</feature>
<dbReference type="InterPro" id="IPR036907">
    <property type="entry name" value="5'-Nucleotdase_C_sf"/>
</dbReference>
<dbReference type="InterPro" id="IPR008334">
    <property type="entry name" value="5'-Nucleotdase_C"/>
</dbReference>
<comment type="similarity">
    <text evidence="2">Belongs to the 5'-nucleotidase family.</text>
</comment>
<dbReference type="Pfam" id="PF00149">
    <property type="entry name" value="Metallophos"/>
    <property type="match status" value="1"/>
</dbReference>
<dbReference type="RefSeq" id="WP_377851561.1">
    <property type="nucleotide sequence ID" value="NZ_JBHLZU010000009.1"/>
</dbReference>
<dbReference type="Gene3D" id="3.60.21.10">
    <property type="match status" value="1"/>
</dbReference>
<organism evidence="5 6">
    <name type="scientific">Allokutzneria oryzae</name>
    <dbReference type="NCBI Taxonomy" id="1378989"/>
    <lineage>
        <taxon>Bacteria</taxon>
        <taxon>Bacillati</taxon>
        <taxon>Actinomycetota</taxon>
        <taxon>Actinomycetes</taxon>
        <taxon>Pseudonocardiales</taxon>
        <taxon>Pseudonocardiaceae</taxon>
        <taxon>Allokutzneria</taxon>
    </lineage>
</organism>
<keyword evidence="1 2" id="KW-0732">Signal</keyword>
<dbReference type="PANTHER" id="PTHR11575">
    <property type="entry name" value="5'-NUCLEOTIDASE-RELATED"/>
    <property type="match status" value="1"/>
</dbReference>
<dbReference type="SUPFAM" id="SSF56300">
    <property type="entry name" value="Metallo-dependent phosphatases"/>
    <property type="match status" value="1"/>
</dbReference>
<gene>
    <name evidence="5" type="ORF">ACFFQA_10465</name>
</gene>
<dbReference type="PANTHER" id="PTHR11575:SF24">
    <property type="entry name" value="5'-NUCLEOTIDASE"/>
    <property type="match status" value="1"/>
</dbReference>
<proteinExistence type="inferred from homology"/>
<evidence type="ECO:0000313" key="5">
    <source>
        <dbReference type="EMBL" id="MFB9904360.1"/>
    </source>
</evidence>
<name>A0ABV5ZTY8_9PSEU</name>
<reference evidence="5 6" key="1">
    <citation type="submission" date="2024-09" db="EMBL/GenBank/DDBJ databases">
        <authorList>
            <person name="Sun Q."/>
            <person name="Mori K."/>
        </authorList>
    </citation>
    <scope>NUCLEOTIDE SEQUENCE [LARGE SCALE GENOMIC DNA]</scope>
    <source>
        <strain evidence="5 6">TBRC 7907</strain>
    </source>
</reference>
<keyword evidence="6" id="KW-1185">Reference proteome</keyword>
<dbReference type="Proteomes" id="UP001589693">
    <property type="component" value="Unassembled WGS sequence"/>
</dbReference>
<evidence type="ECO:0000259" key="3">
    <source>
        <dbReference type="Pfam" id="PF00149"/>
    </source>
</evidence>
<dbReference type="EMBL" id="JBHLZU010000009">
    <property type="protein sequence ID" value="MFB9904360.1"/>
    <property type="molecule type" value="Genomic_DNA"/>
</dbReference>
<keyword evidence="2" id="KW-0547">Nucleotide-binding</keyword>
<dbReference type="SUPFAM" id="SSF55816">
    <property type="entry name" value="5'-nucleotidase (syn. UDP-sugar hydrolase), C-terminal domain"/>
    <property type="match status" value="1"/>
</dbReference>
<keyword evidence="2" id="KW-0378">Hydrolase</keyword>
<sequence>MPAAPKSPGRRRWREAAVATAALLALTPAPAATADPAPGVPVQLLSITDLHGYFGEYTTTVPGSHAGEPAKTVGGGAYLASHLKRLRAQKNSVLFSAGDDFSGWPAETAWFWNEPTIEYMNMIGVEFSTVGNHEIDRKPAYLKHMMEGTCQGRPDRDLCFTDSTGTRFRGADFDYYSANVVNDVTGRPLVEPYHVRQVDDGRGGTLPVGFIHATTTHTPNEQLSYWPSELKFLPEAQTINRYAEELRGRGVQAIVAVVHEGFSQDSGAGYNDCTAPFGPLADMNKQISPAVDAIVGGHWHALVNCMLPDPASNPRPVVEAANHGRLINEITLELDPATGDVRRDRTKSVSHANTRDVAPDPEVQRMAKYWKDRLPARGNQQVATVTGDLTRTAGADEESTLGNVTADAFLWAANKDGQADLAVAMPGILLRDIPFAPNPGNPADAPGRVLFSELVFGTVYENGIGPAVVRGTVTGKKLHELIESQWQRGTDGAVTYRHMAVSGNVSYTYDPGAPIGQHVDIKKIRIDNKPVKADREYRIATLANNFFARNATPGFTALFDARNQDRSVYSGADALWKYMEARSPVRPPTLDRVRPAPGG</sequence>
<dbReference type="PROSITE" id="PS51318">
    <property type="entry name" value="TAT"/>
    <property type="match status" value="1"/>
</dbReference>
<evidence type="ECO:0000256" key="1">
    <source>
        <dbReference type="ARBA" id="ARBA00022729"/>
    </source>
</evidence>
<protein>
    <submittedName>
        <fullName evidence="5">Bifunctional metallophosphatase/5'-nucleotidase</fullName>
    </submittedName>
</protein>
<dbReference type="PRINTS" id="PR01607">
    <property type="entry name" value="APYRASEFAMLY"/>
</dbReference>
<accession>A0ABV5ZTY8</accession>
<dbReference type="InterPro" id="IPR004843">
    <property type="entry name" value="Calcineurin-like_PHP"/>
</dbReference>
<evidence type="ECO:0000259" key="4">
    <source>
        <dbReference type="Pfam" id="PF02872"/>
    </source>
</evidence>
<comment type="caution">
    <text evidence="5">The sequence shown here is derived from an EMBL/GenBank/DDBJ whole genome shotgun (WGS) entry which is preliminary data.</text>
</comment>
<feature type="domain" description="Calcineurin-like phosphoesterase" evidence="3">
    <location>
        <begin position="45"/>
        <end position="301"/>
    </location>
</feature>
<dbReference type="Pfam" id="PF02872">
    <property type="entry name" value="5_nucleotid_C"/>
    <property type="match status" value="1"/>
</dbReference>
<dbReference type="Gene3D" id="3.90.780.10">
    <property type="entry name" value="5'-Nucleotidase, C-terminal domain"/>
    <property type="match status" value="1"/>
</dbReference>
<dbReference type="InterPro" id="IPR029052">
    <property type="entry name" value="Metallo-depent_PP-like"/>
</dbReference>
<feature type="domain" description="5'-Nucleotidase C-terminal" evidence="4">
    <location>
        <begin position="382"/>
        <end position="548"/>
    </location>
</feature>